<comment type="similarity">
    <text evidence="2 3">Belongs to the small heat shock protein (HSP20) family.</text>
</comment>
<dbReference type="InterPro" id="IPR002068">
    <property type="entry name" value="A-crystallin/Hsp20_dom"/>
</dbReference>
<dbReference type="Proteomes" id="UP000759537">
    <property type="component" value="Unassembled WGS sequence"/>
</dbReference>
<keyword evidence="1" id="KW-0346">Stress response</keyword>
<dbReference type="SUPFAM" id="SSF49764">
    <property type="entry name" value="HSP20-like chaperones"/>
    <property type="match status" value="1"/>
</dbReference>
<dbReference type="InterPro" id="IPR008978">
    <property type="entry name" value="HSP20-like_chaperone"/>
</dbReference>
<feature type="compositionally biased region" description="Low complexity" evidence="4">
    <location>
        <begin position="101"/>
        <end position="111"/>
    </location>
</feature>
<sequence length="188" mass="20495">MSIARQLLNEFRPLFRMLEEPLGGRFGAYGFPSRSVLDDPFFTVPRFARPAVDVSEDGDHYVVETELPGVKREDMEVRVGDGGRSVTIEGKIVQRGTYANGDGSTASTSDTSRVEGSMEGSTTVQPTPAGSNQLSVERSFTGSSRFSRTVWLPRPADVNNVKAKLVDGVLTLRIPKAEENDGVKIDVE</sequence>
<evidence type="ECO:0000259" key="5">
    <source>
        <dbReference type="PROSITE" id="PS01031"/>
    </source>
</evidence>
<gene>
    <name evidence="6" type="ORF">DFH94DRAFT_82114</name>
</gene>
<dbReference type="InterPro" id="IPR031107">
    <property type="entry name" value="Small_HSP"/>
</dbReference>
<evidence type="ECO:0000256" key="1">
    <source>
        <dbReference type="ARBA" id="ARBA00023016"/>
    </source>
</evidence>
<dbReference type="CDD" id="cd06464">
    <property type="entry name" value="ACD_sHsps-like"/>
    <property type="match status" value="1"/>
</dbReference>
<dbReference type="Pfam" id="PF00011">
    <property type="entry name" value="HSP20"/>
    <property type="match status" value="1"/>
</dbReference>
<dbReference type="EMBL" id="WHVB01000012">
    <property type="protein sequence ID" value="KAF8478148.1"/>
    <property type="molecule type" value="Genomic_DNA"/>
</dbReference>
<name>A0A9P5MTE8_9AGAM</name>
<dbReference type="OrthoDB" id="1431247at2759"/>
<evidence type="ECO:0000256" key="3">
    <source>
        <dbReference type="RuleBase" id="RU003616"/>
    </source>
</evidence>
<dbReference type="AlphaFoldDB" id="A0A9P5MTE8"/>
<proteinExistence type="inferred from homology"/>
<evidence type="ECO:0000256" key="2">
    <source>
        <dbReference type="PROSITE-ProRule" id="PRU00285"/>
    </source>
</evidence>
<keyword evidence="7" id="KW-1185">Reference proteome</keyword>
<reference evidence="6" key="2">
    <citation type="journal article" date="2020" name="Nat. Commun.">
        <title>Large-scale genome sequencing of mycorrhizal fungi provides insights into the early evolution of symbiotic traits.</title>
        <authorList>
            <person name="Miyauchi S."/>
            <person name="Kiss E."/>
            <person name="Kuo A."/>
            <person name="Drula E."/>
            <person name="Kohler A."/>
            <person name="Sanchez-Garcia M."/>
            <person name="Morin E."/>
            <person name="Andreopoulos B."/>
            <person name="Barry K.W."/>
            <person name="Bonito G."/>
            <person name="Buee M."/>
            <person name="Carver A."/>
            <person name="Chen C."/>
            <person name="Cichocki N."/>
            <person name="Clum A."/>
            <person name="Culley D."/>
            <person name="Crous P.W."/>
            <person name="Fauchery L."/>
            <person name="Girlanda M."/>
            <person name="Hayes R.D."/>
            <person name="Keri Z."/>
            <person name="LaButti K."/>
            <person name="Lipzen A."/>
            <person name="Lombard V."/>
            <person name="Magnuson J."/>
            <person name="Maillard F."/>
            <person name="Murat C."/>
            <person name="Nolan M."/>
            <person name="Ohm R.A."/>
            <person name="Pangilinan J."/>
            <person name="Pereira M.F."/>
            <person name="Perotto S."/>
            <person name="Peter M."/>
            <person name="Pfister S."/>
            <person name="Riley R."/>
            <person name="Sitrit Y."/>
            <person name="Stielow J.B."/>
            <person name="Szollosi G."/>
            <person name="Zifcakova L."/>
            <person name="Stursova M."/>
            <person name="Spatafora J.W."/>
            <person name="Tedersoo L."/>
            <person name="Vaario L.M."/>
            <person name="Yamada A."/>
            <person name="Yan M."/>
            <person name="Wang P."/>
            <person name="Xu J."/>
            <person name="Bruns T."/>
            <person name="Baldrian P."/>
            <person name="Vilgalys R."/>
            <person name="Dunand C."/>
            <person name="Henrissat B."/>
            <person name="Grigoriev I.V."/>
            <person name="Hibbett D."/>
            <person name="Nagy L.G."/>
            <person name="Martin F.M."/>
        </authorList>
    </citation>
    <scope>NUCLEOTIDE SEQUENCE</scope>
    <source>
        <strain evidence="6">Prilba</strain>
    </source>
</reference>
<feature type="compositionally biased region" description="Polar residues" evidence="4">
    <location>
        <begin position="119"/>
        <end position="135"/>
    </location>
</feature>
<organism evidence="6 7">
    <name type="scientific">Russula ochroleuca</name>
    <dbReference type="NCBI Taxonomy" id="152965"/>
    <lineage>
        <taxon>Eukaryota</taxon>
        <taxon>Fungi</taxon>
        <taxon>Dikarya</taxon>
        <taxon>Basidiomycota</taxon>
        <taxon>Agaricomycotina</taxon>
        <taxon>Agaricomycetes</taxon>
        <taxon>Russulales</taxon>
        <taxon>Russulaceae</taxon>
        <taxon>Russula</taxon>
    </lineage>
</organism>
<protein>
    <submittedName>
        <fullName evidence="6">HSP20-like chaperone</fullName>
    </submittedName>
</protein>
<feature type="domain" description="SHSP" evidence="5">
    <location>
        <begin position="43"/>
        <end position="188"/>
    </location>
</feature>
<accession>A0A9P5MTE8</accession>
<dbReference type="PANTHER" id="PTHR11527">
    <property type="entry name" value="HEAT-SHOCK PROTEIN 20 FAMILY MEMBER"/>
    <property type="match status" value="1"/>
</dbReference>
<dbReference type="PROSITE" id="PS01031">
    <property type="entry name" value="SHSP"/>
    <property type="match status" value="1"/>
</dbReference>
<evidence type="ECO:0000313" key="7">
    <source>
        <dbReference type="Proteomes" id="UP000759537"/>
    </source>
</evidence>
<evidence type="ECO:0000313" key="6">
    <source>
        <dbReference type="EMBL" id="KAF8478148.1"/>
    </source>
</evidence>
<dbReference type="Gene3D" id="2.60.40.790">
    <property type="match status" value="1"/>
</dbReference>
<reference evidence="6" key="1">
    <citation type="submission" date="2019-10" db="EMBL/GenBank/DDBJ databases">
        <authorList>
            <consortium name="DOE Joint Genome Institute"/>
            <person name="Kuo A."/>
            <person name="Miyauchi S."/>
            <person name="Kiss E."/>
            <person name="Drula E."/>
            <person name="Kohler A."/>
            <person name="Sanchez-Garcia M."/>
            <person name="Andreopoulos B."/>
            <person name="Barry K.W."/>
            <person name="Bonito G."/>
            <person name="Buee M."/>
            <person name="Carver A."/>
            <person name="Chen C."/>
            <person name="Cichocki N."/>
            <person name="Clum A."/>
            <person name="Culley D."/>
            <person name="Crous P.W."/>
            <person name="Fauchery L."/>
            <person name="Girlanda M."/>
            <person name="Hayes R."/>
            <person name="Keri Z."/>
            <person name="LaButti K."/>
            <person name="Lipzen A."/>
            <person name="Lombard V."/>
            <person name="Magnuson J."/>
            <person name="Maillard F."/>
            <person name="Morin E."/>
            <person name="Murat C."/>
            <person name="Nolan M."/>
            <person name="Ohm R."/>
            <person name="Pangilinan J."/>
            <person name="Pereira M."/>
            <person name="Perotto S."/>
            <person name="Peter M."/>
            <person name="Riley R."/>
            <person name="Sitrit Y."/>
            <person name="Stielow B."/>
            <person name="Szollosi G."/>
            <person name="Zifcakova L."/>
            <person name="Stursova M."/>
            <person name="Spatafora J.W."/>
            <person name="Tedersoo L."/>
            <person name="Vaario L.-M."/>
            <person name="Yamada A."/>
            <person name="Yan M."/>
            <person name="Wang P."/>
            <person name="Xu J."/>
            <person name="Bruns T."/>
            <person name="Baldrian P."/>
            <person name="Vilgalys R."/>
            <person name="Henrissat B."/>
            <person name="Grigoriev I.V."/>
            <person name="Hibbett D."/>
            <person name="Nagy L.G."/>
            <person name="Martin F.M."/>
        </authorList>
    </citation>
    <scope>NUCLEOTIDE SEQUENCE</scope>
    <source>
        <strain evidence="6">Prilba</strain>
    </source>
</reference>
<comment type="caution">
    <text evidence="6">The sequence shown here is derived from an EMBL/GenBank/DDBJ whole genome shotgun (WGS) entry which is preliminary data.</text>
</comment>
<evidence type="ECO:0000256" key="4">
    <source>
        <dbReference type="SAM" id="MobiDB-lite"/>
    </source>
</evidence>
<feature type="region of interest" description="Disordered" evidence="4">
    <location>
        <begin position="97"/>
        <end position="135"/>
    </location>
</feature>